<proteinExistence type="inferred from homology"/>
<dbReference type="Gene3D" id="3.10.450.50">
    <property type="match status" value="1"/>
</dbReference>
<protein>
    <submittedName>
        <fullName evidence="3">Benzoate/toluate 1,2-dioxygenase beta subunit/2,4,5-trichlorophenoxyacetic acid oxygenase 2</fullName>
    </submittedName>
</protein>
<dbReference type="GO" id="GO:0019380">
    <property type="term" value="P:3-phenylpropionate catabolic process"/>
    <property type="evidence" value="ECO:0007669"/>
    <property type="project" value="TreeGrafter"/>
</dbReference>
<dbReference type="SUPFAM" id="SSF54427">
    <property type="entry name" value="NTF2-like"/>
    <property type="match status" value="1"/>
</dbReference>
<dbReference type="RefSeq" id="WP_130355573.1">
    <property type="nucleotide sequence ID" value="NZ_SGXC01000001.1"/>
</dbReference>
<comment type="caution">
    <text evidence="3">The sequence shown here is derived from an EMBL/GenBank/DDBJ whole genome shotgun (WGS) entry which is preliminary data.</text>
</comment>
<dbReference type="PANTHER" id="PTHR41534:SF1">
    <property type="entry name" value="BLR3401 PROTEIN"/>
    <property type="match status" value="1"/>
</dbReference>
<dbReference type="InterPro" id="IPR000391">
    <property type="entry name" value="Rng_hydr_dOase-bsu"/>
</dbReference>
<evidence type="ECO:0000256" key="1">
    <source>
        <dbReference type="ARBA" id="ARBA00009570"/>
    </source>
</evidence>
<dbReference type="OrthoDB" id="7062869at2"/>
<dbReference type="GO" id="GO:0051213">
    <property type="term" value="F:dioxygenase activity"/>
    <property type="evidence" value="ECO:0007669"/>
    <property type="project" value="UniProtKB-KW"/>
</dbReference>
<evidence type="ECO:0000256" key="2">
    <source>
        <dbReference type="ARBA" id="ARBA00023002"/>
    </source>
</evidence>
<evidence type="ECO:0000313" key="3">
    <source>
        <dbReference type="EMBL" id="RZS84186.1"/>
    </source>
</evidence>
<sequence length="168" mass="19066">MSRLALEVQADAQAVVFQEAAHLDAQRWDDWLALYAEDASFWLPAWTDEHRLSVSPDSELSLMYCAARAGLEDRVWRVRSGLSVASTPLPRTCHAVTGCVATAAGEGRVRVESAWTCHVYNVKRRDQHTFFGRYEHLLRPDGDGWRIVAKRIVLMNDVIPTMLDFYCV</sequence>
<name>A0A4Q7NH55_9BURK</name>
<evidence type="ECO:0000313" key="4">
    <source>
        <dbReference type="Proteomes" id="UP000292445"/>
    </source>
</evidence>
<keyword evidence="2" id="KW-0560">Oxidoreductase</keyword>
<dbReference type="PANTHER" id="PTHR41534">
    <property type="entry name" value="BLR3401 PROTEIN"/>
    <property type="match status" value="1"/>
</dbReference>
<keyword evidence="3" id="KW-0223">Dioxygenase</keyword>
<organism evidence="3 4">
    <name type="scientific">Pigmentiphaga kullae</name>
    <dbReference type="NCBI Taxonomy" id="151784"/>
    <lineage>
        <taxon>Bacteria</taxon>
        <taxon>Pseudomonadati</taxon>
        <taxon>Pseudomonadota</taxon>
        <taxon>Betaproteobacteria</taxon>
        <taxon>Burkholderiales</taxon>
        <taxon>Alcaligenaceae</taxon>
        <taxon>Pigmentiphaga</taxon>
    </lineage>
</organism>
<dbReference type="InterPro" id="IPR032710">
    <property type="entry name" value="NTF2-like_dom_sf"/>
</dbReference>
<comment type="similarity">
    <text evidence="1">Belongs to the bacterial ring-hydroxylating dioxygenase beta subunit family.</text>
</comment>
<dbReference type="AlphaFoldDB" id="A0A4Q7NH55"/>
<accession>A0A4Q7NH55</accession>
<gene>
    <name evidence="3" type="ORF">EV675_0190</name>
</gene>
<dbReference type="EMBL" id="SGXC01000001">
    <property type="protein sequence ID" value="RZS84186.1"/>
    <property type="molecule type" value="Genomic_DNA"/>
</dbReference>
<keyword evidence="4" id="KW-1185">Reference proteome</keyword>
<dbReference type="Pfam" id="PF00866">
    <property type="entry name" value="Ring_hydroxyl_B"/>
    <property type="match status" value="1"/>
</dbReference>
<reference evidence="3 4" key="1">
    <citation type="submission" date="2019-02" db="EMBL/GenBank/DDBJ databases">
        <title>Genomic Encyclopedia of Type Strains, Phase IV (KMG-IV): sequencing the most valuable type-strain genomes for metagenomic binning, comparative biology and taxonomic classification.</title>
        <authorList>
            <person name="Goeker M."/>
        </authorList>
    </citation>
    <scope>NUCLEOTIDE SEQUENCE [LARGE SCALE GENOMIC DNA]</scope>
    <source>
        <strain evidence="3 4">K24</strain>
    </source>
</reference>
<dbReference type="CDD" id="cd00667">
    <property type="entry name" value="ring_hydroxylating_dioxygenases_beta"/>
    <property type="match status" value="1"/>
</dbReference>
<dbReference type="Proteomes" id="UP000292445">
    <property type="component" value="Unassembled WGS sequence"/>
</dbReference>